<dbReference type="AlphaFoldDB" id="A0A653EYP7"/>
<protein>
    <submittedName>
        <fullName evidence="1">Uncharacterized protein</fullName>
    </submittedName>
</protein>
<dbReference type="RefSeq" id="WP_204803312.1">
    <property type="nucleotide sequence ID" value="NZ_CAJMWL010000001.1"/>
</dbReference>
<dbReference type="EMBL" id="LR589137">
    <property type="protein sequence ID" value="VTP02617.1"/>
    <property type="molecule type" value="Genomic_DNA"/>
</dbReference>
<organism evidence="1">
    <name type="scientific">Mycobacterium riyadhense</name>
    <dbReference type="NCBI Taxonomy" id="486698"/>
    <lineage>
        <taxon>Bacteria</taxon>
        <taxon>Bacillati</taxon>
        <taxon>Actinomycetota</taxon>
        <taxon>Actinomycetes</taxon>
        <taxon>Mycobacteriales</taxon>
        <taxon>Mycobacteriaceae</taxon>
        <taxon>Mycobacterium</taxon>
    </lineage>
</organism>
<evidence type="ECO:0000313" key="1">
    <source>
        <dbReference type="EMBL" id="VTP02617.1"/>
    </source>
</evidence>
<gene>
    <name evidence="1" type="ORF">BIN_B_04603</name>
</gene>
<reference evidence="1" key="1">
    <citation type="submission" date="2019-05" db="EMBL/GenBank/DDBJ databases">
        <authorList>
            <person name="Naeem R."/>
            <person name="Antony C."/>
            <person name="Guan Q."/>
        </authorList>
    </citation>
    <scope>NUCLEOTIDE SEQUENCE</scope>
    <source>
        <strain evidence="1">2</strain>
    </source>
</reference>
<sequence>MTQPELISIDLTDDERDFMLGVLSEFGGPASYNLSRSRSWGYRPPTNSTSC</sequence>
<name>A0A653EYP7_9MYCO</name>
<accession>A0A653EYP7</accession>
<proteinExistence type="predicted"/>